<organism evidence="2 3">
    <name type="scientific">Durusdinium trenchii</name>
    <dbReference type="NCBI Taxonomy" id="1381693"/>
    <lineage>
        <taxon>Eukaryota</taxon>
        <taxon>Sar</taxon>
        <taxon>Alveolata</taxon>
        <taxon>Dinophyceae</taxon>
        <taxon>Suessiales</taxon>
        <taxon>Symbiodiniaceae</taxon>
        <taxon>Durusdinium</taxon>
    </lineage>
</organism>
<dbReference type="Proteomes" id="UP001642464">
    <property type="component" value="Unassembled WGS sequence"/>
</dbReference>
<feature type="region of interest" description="Disordered" evidence="1">
    <location>
        <begin position="27"/>
        <end position="80"/>
    </location>
</feature>
<accession>A0ABP0HLF4</accession>
<name>A0ABP0HLF4_9DINO</name>
<proteinExistence type="predicted"/>
<evidence type="ECO:0000256" key="1">
    <source>
        <dbReference type="SAM" id="MobiDB-lite"/>
    </source>
</evidence>
<protein>
    <submittedName>
        <fullName evidence="2">Uncharacterized protein</fullName>
    </submittedName>
</protein>
<feature type="region of interest" description="Disordered" evidence="1">
    <location>
        <begin position="188"/>
        <end position="216"/>
    </location>
</feature>
<comment type="caution">
    <text evidence="2">The sequence shown here is derived from an EMBL/GenBank/DDBJ whole genome shotgun (WGS) entry which is preliminary data.</text>
</comment>
<reference evidence="2 3" key="1">
    <citation type="submission" date="2024-02" db="EMBL/GenBank/DDBJ databases">
        <authorList>
            <person name="Chen Y."/>
            <person name="Shah S."/>
            <person name="Dougan E. K."/>
            <person name="Thang M."/>
            <person name="Chan C."/>
        </authorList>
    </citation>
    <scope>NUCLEOTIDE SEQUENCE [LARGE SCALE GENOMIC DNA]</scope>
</reference>
<keyword evidence="3" id="KW-1185">Reference proteome</keyword>
<evidence type="ECO:0000313" key="3">
    <source>
        <dbReference type="Proteomes" id="UP001642464"/>
    </source>
</evidence>
<dbReference type="EMBL" id="CAXAMM010001225">
    <property type="protein sequence ID" value="CAK8991046.1"/>
    <property type="molecule type" value="Genomic_DNA"/>
</dbReference>
<evidence type="ECO:0000313" key="2">
    <source>
        <dbReference type="EMBL" id="CAK8991046.1"/>
    </source>
</evidence>
<sequence>MIGMIGSNGEVIGGVVGTGVRALIGGKKRHWKTKQSNESGKCSRKLRPTAGNCSARRRRSNANRSCKKPSGVRRESRRRKNVRNQMIGMIGSNGEVIGGVVGTGVRALIGGKKRHWKTKQSNESGKCSRKLRPFCLFEFLSATLGRTTSAAFTSQKQFVSCSPEHMDPTAFLGDGLVQKQREEELQEAKWRVKGEQKERERQAPEDKKLSNLKVPEDKKLSNLEARACVDTGSSVVDKATL</sequence>
<feature type="compositionally biased region" description="Basic residues" evidence="1">
    <location>
        <begin position="55"/>
        <end position="80"/>
    </location>
</feature>
<gene>
    <name evidence="2" type="ORF">SCF082_LOCUS2484</name>
</gene>